<dbReference type="PANTHER" id="PTHR30509">
    <property type="entry name" value="P-HYDROXYBENZOIC ACID EFFLUX PUMP SUBUNIT-RELATED"/>
    <property type="match status" value="1"/>
</dbReference>
<evidence type="ECO:0000256" key="2">
    <source>
        <dbReference type="ARBA" id="ARBA00022475"/>
    </source>
</evidence>
<dbReference type="InterPro" id="IPR049453">
    <property type="entry name" value="Memb_transporter_dom"/>
</dbReference>
<evidence type="ECO:0000256" key="7">
    <source>
        <dbReference type="SAM" id="Phobius"/>
    </source>
</evidence>
<keyword evidence="5 7" id="KW-0472">Membrane</keyword>
<sequence>MYQGRAWWMSRLGCGLRTVIACTIVASITLYGPMKIRRIPSYPAFGYLTVILVVPQRTLGDTLGSFWHVLYATIQVMPAAIVSLMVMKPGEDISYAKAAVAIAVSSFMVGLPKSSSLLTKRIAFVQIVLVYAGAVIHGKSTGVLMHPVHIAASTLHGALASVVALLLPFPRLAYSEVKKECCLYAGNASKRLGFLVNAFCAENKQAAADLLLQANSASKAGSLLIQSIKLKRDGMAWERRMVRFMKPSAVKPADRLQNLEIPLRGMEMAMNYWTRSPNMIITQDVIDTVRNMEGQIDLKLEQVRLLMPFDATTAPETKVESPRKPLLNLASIPPPTIKDLPVFFFLFCMRVLQEDFPFCSNLKQEKDENESNGVYKGLLDRLVLTIRGRDLIFALKCSLSLGVAVYLGLHYAKENAYWSGLTIAISFVTGRQPAFNVANSRAQGTALGSVYGVLGCFILQNHIKYRFVLVLPWILLISFLRRSRMFGEAWGISAAIGGLLILGRNNYRQPPNVFAITRITEAVIGLSCFILVELILQPRRASTLAKIEVAQSLQSFQECIQQIKLCPLEEQVSPFQPAMALRQNQKTLESHVEELRRLVEEAEVEPNFWFLPFNSLVYRNLLNSFSKAVDLLSFIACISETLLRISRRSESSSSQEFQTRVDEDLKLFSEKLCSSLRGLEDVMLIKSVAALERALKRKASIKDIESGKPAKYAFRLMSDDQAHIDIIANSLLGLSVESFRDEKLQSQTFLCLAALGFCITCLTQEATVMETEIKELVRWENPAEPIDLLEISSKVNCLKESIKAGCISTADFVASISIDRPFLAA</sequence>
<feature type="transmembrane region" description="Helical" evidence="7">
    <location>
        <begin position="513"/>
        <end position="536"/>
    </location>
</feature>
<comment type="subcellular location">
    <subcellularLocation>
        <location evidence="1">Cell membrane</location>
        <topology evidence="1">Multi-pass membrane protein</topology>
    </subcellularLocation>
</comment>
<keyword evidence="2" id="KW-1003">Cell membrane</keyword>
<feature type="transmembrane region" description="Helical" evidence="7">
    <location>
        <begin position="148"/>
        <end position="169"/>
    </location>
</feature>
<evidence type="ECO:0000313" key="9">
    <source>
        <dbReference type="EnsemblPlants" id="Kaladp0048s0271.1.v1.1"/>
    </source>
</evidence>
<feature type="transmembrane region" description="Helical" evidence="7">
    <location>
        <begin position="12"/>
        <end position="33"/>
    </location>
</feature>
<dbReference type="AlphaFoldDB" id="A0A7N0TZ36"/>
<dbReference type="Proteomes" id="UP000594263">
    <property type="component" value="Unplaced"/>
</dbReference>
<feature type="transmembrane region" description="Helical" evidence="7">
    <location>
        <begin position="489"/>
        <end position="507"/>
    </location>
</feature>
<feature type="domain" description="Integral membrane bound transporter" evidence="8">
    <location>
        <begin position="404"/>
        <end position="532"/>
    </location>
</feature>
<dbReference type="Gramene" id="Kaladp0048s0271.4.v1.1">
    <property type="protein sequence ID" value="Kaladp0048s0271.4.v1.1"/>
    <property type="gene ID" value="Kaladp0048s0271.v1.1"/>
</dbReference>
<feature type="transmembrane region" description="Helical" evidence="7">
    <location>
        <begin position="93"/>
        <end position="111"/>
    </location>
</feature>
<feature type="transmembrane region" description="Helical" evidence="7">
    <location>
        <begin position="118"/>
        <end position="136"/>
    </location>
</feature>
<keyword evidence="10" id="KW-1185">Reference proteome</keyword>
<organism evidence="9 10">
    <name type="scientific">Kalanchoe fedtschenkoi</name>
    <name type="common">Lavender scallops</name>
    <name type="synonym">South American air plant</name>
    <dbReference type="NCBI Taxonomy" id="63787"/>
    <lineage>
        <taxon>Eukaryota</taxon>
        <taxon>Viridiplantae</taxon>
        <taxon>Streptophyta</taxon>
        <taxon>Embryophyta</taxon>
        <taxon>Tracheophyta</taxon>
        <taxon>Spermatophyta</taxon>
        <taxon>Magnoliopsida</taxon>
        <taxon>eudicotyledons</taxon>
        <taxon>Gunneridae</taxon>
        <taxon>Pentapetalae</taxon>
        <taxon>Saxifragales</taxon>
        <taxon>Crassulaceae</taxon>
        <taxon>Kalanchoe</taxon>
    </lineage>
</organism>
<evidence type="ECO:0000256" key="5">
    <source>
        <dbReference type="ARBA" id="ARBA00023136"/>
    </source>
</evidence>
<dbReference type="Pfam" id="PF13515">
    <property type="entry name" value="FUSC_2"/>
    <property type="match status" value="1"/>
</dbReference>
<dbReference type="GO" id="GO:0005886">
    <property type="term" value="C:plasma membrane"/>
    <property type="evidence" value="ECO:0007669"/>
    <property type="project" value="UniProtKB-SubCell"/>
</dbReference>
<keyword evidence="6" id="KW-0175">Coiled coil</keyword>
<dbReference type="EnsemblPlants" id="Kaladp0048s0271.4.v1.1">
    <property type="protein sequence ID" value="Kaladp0048s0271.4.v1.1"/>
    <property type="gene ID" value="Kaladp0048s0271.v1.1"/>
</dbReference>
<evidence type="ECO:0000256" key="1">
    <source>
        <dbReference type="ARBA" id="ARBA00004651"/>
    </source>
</evidence>
<dbReference type="OMA" id="FNGEVAH"/>
<evidence type="ECO:0000256" key="4">
    <source>
        <dbReference type="ARBA" id="ARBA00022989"/>
    </source>
</evidence>
<evidence type="ECO:0000313" key="10">
    <source>
        <dbReference type="Proteomes" id="UP000594263"/>
    </source>
</evidence>
<keyword evidence="4 7" id="KW-1133">Transmembrane helix</keyword>
<protein>
    <recommendedName>
        <fullName evidence="8">Integral membrane bound transporter domain-containing protein</fullName>
    </recommendedName>
</protein>
<evidence type="ECO:0000259" key="8">
    <source>
        <dbReference type="Pfam" id="PF13515"/>
    </source>
</evidence>
<feature type="coiled-coil region" evidence="6">
    <location>
        <begin position="578"/>
        <end position="605"/>
    </location>
</feature>
<dbReference type="Gramene" id="Kaladp0048s0271.1.v1.1">
    <property type="protein sequence ID" value="Kaladp0048s0271.1.v1.1"/>
    <property type="gene ID" value="Kaladp0048s0271.v1.1"/>
</dbReference>
<feature type="transmembrane region" description="Helical" evidence="7">
    <location>
        <begin position="66"/>
        <end position="87"/>
    </location>
</feature>
<evidence type="ECO:0000256" key="6">
    <source>
        <dbReference type="SAM" id="Coils"/>
    </source>
</evidence>
<proteinExistence type="predicted"/>
<reference evidence="9" key="1">
    <citation type="submission" date="2021-01" db="UniProtKB">
        <authorList>
            <consortium name="EnsemblPlants"/>
        </authorList>
    </citation>
    <scope>IDENTIFICATION</scope>
</reference>
<name>A0A7N0TZ36_KALFE</name>
<dbReference type="PANTHER" id="PTHR30509:SF34">
    <property type="entry name" value="F3L24.34 PROTEIN"/>
    <property type="match status" value="1"/>
</dbReference>
<accession>A0A7N0TZ36</accession>
<keyword evidence="3 7" id="KW-0812">Transmembrane</keyword>
<evidence type="ECO:0000256" key="3">
    <source>
        <dbReference type="ARBA" id="ARBA00022692"/>
    </source>
</evidence>
<dbReference type="EnsemblPlants" id="Kaladp0048s0271.1.v1.1">
    <property type="protein sequence ID" value="Kaladp0048s0271.1.v1.1"/>
    <property type="gene ID" value="Kaladp0048s0271.v1.1"/>
</dbReference>